<dbReference type="AlphaFoldDB" id="A0A316CAV0"/>
<gene>
    <name evidence="3" type="ORF">C7441_10185</name>
</gene>
<dbReference type="OrthoDB" id="9810080at2"/>
<organism evidence="3 4">
    <name type="scientific">Pseudaminobacter salicylatoxidans</name>
    <dbReference type="NCBI Taxonomy" id="93369"/>
    <lineage>
        <taxon>Bacteria</taxon>
        <taxon>Pseudomonadati</taxon>
        <taxon>Pseudomonadota</taxon>
        <taxon>Alphaproteobacteria</taxon>
        <taxon>Hyphomicrobiales</taxon>
        <taxon>Phyllobacteriaceae</taxon>
        <taxon>Pseudaminobacter</taxon>
    </lineage>
</organism>
<dbReference type="InterPro" id="IPR004045">
    <property type="entry name" value="Glutathione_S-Trfase_N"/>
</dbReference>
<evidence type="ECO:0000259" key="1">
    <source>
        <dbReference type="PROSITE" id="PS50404"/>
    </source>
</evidence>
<keyword evidence="3" id="KW-0808">Transferase</keyword>
<proteinExistence type="predicted"/>
<comment type="caution">
    <text evidence="3">The sequence shown here is derived from an EMBL/GenBank/DDBJ whole genome shotgun (WGS) entry which is preliminary data.</text>
</comment>
<dbReference type="InterPro" id="IPR036249">
    <property type="entry name" value="Thioredoxin-like_sf"/>
</dbReference>
<dbReference type="RefSeq" id="WP_109611236.1">
    <property type="nucleotide sequence ID" value="NZ_QGGG01000001.1"/>
</dbReference>
<keyword evidence="4" id="KW-1185">Reference proteome</keyword>
<dbReference type="Pfam" id="PF02798">
    <property type="entry name" value="GST_N"/>
    <property type="match status" value="1"/>
</dbReference>
<dbReference type="PANTHER" id="PTHR44051:SF2">
    <property type="entry name" value="HYPOTHETICAL GLUTATHIONE S-TRANSFERASE LIKE PROTEIN"/>
    <property type="match status" value="1"/>
</dbReference>
<dbReference type="PROSITE" id="PS50405">
    <property type="entry name" value="GST_CTER"/>
    <property type="match status" value="1"/>
</dbReference>
<dbReference type="Gene3D" id="1.20.1050.10">
    <property type="match status" value="1"/>
</dbReference>
<accession>A0A316CAV0</accession>
<dbReference type="InterPro" id="IPR036282">
    <property type="entry name" value="Glutathione-S-Trfase_C_sf"/>
</dbReference>
<dbReference type="PANTHER" id="PTHR44051">
    <property type="entry name" value="GLUTATHIONE S-TRANSFERASE-RELATED"/>
    <property type="match status" value="1"/>
</dbReference>
<feature type="domain" description="GST N-terminal" evidence="1">
    <location>
        <begin position="1"/>
        <end position="83"/>
    </location>
</feature>
<dbReference type="SUPFAM" id="SSF52833">
    <property type="entry name" value="Thioredoxin-like"/>
    <property type="match status" value="1"/>
</dbReference>
<dbReference type="InterPro" id="IPR040079">
    <property type="entry name" value="Glutathione_S-Trfase"/>
</dbReference>
<dbReference type="SFLD" id="SFLDS00019">
    <property type="entry name" value="Glutathione_Transferase_(cytos"/>
    <property type="match status" value="1"/>
</dbReference>
<evidence type="ECO:0000313" key="4">
    <source>
        <dbReference type="Proteomes" id="UP000245396"/>
    </source>
</evidence>
<dbReference type="GO" id="GO:0016740">
    <property type="term" value="F:transferase activity"/>
    <property type="evidence" value="ECO:0007669"/>
    <property type="project" value="UniProtKB-KW"/>
</dbReference>
<feature type="domain" description="GST C-terminal" evidence="2">
    <location>
        <begin position="88"/>
        <end position="208"/>
    </location>
</feature>
<dbReference type="Proteomes" id="UP000245396">
    <property type="component" value="Unassembled WGS sequence"/>
</dbReference>
<dbReference type="EMBL" id="QGGG01000001">
    <property type="protein sequence ID" value="PWJ86206.1"/>
    <property type="molecule type" value="Genomic_DNA"/>
</dbReference>
<dbReference type="PROSITE" id="PS50404">
    <property type="entry name" value="GST_NTER"/>
    <property type="match status" value="1"/>
</dbReference>
<protein>
    <submittedName>
        <fullName evidence="3">Glutathione S-transferase</fullName>
    </submittedName>
</protein>
<dbReference type="SUPFAM" id="SSF47616">
    <property type="entry name" value="GST C-terminal domain-like"/>
    <property type="match status" value="1"/>
</dbReference>
<dbReference type="SFLD" id="SFLDG00358">
    <property type="entry name" value="Main_(cytGST)"/>
    <property type="match status" value="1"/>
</dbReference>
<dbReference type="STRING" id="1192868.GCA_000304395_04337"/>
<name>A0A316CAV0_PSESE</name>
<sequence length="208" mass="23381">MTITLYDYTLSGSCYKVRLLLRFLGLAYERQQIDFFPGRQHKSLEFLEINPLGQLPALRDGTLMLRDAQAILCHLANTYDTSGQWLPRDERFGEVMMWVMFAGGELMNSSAARLHDALGYKLDIEAARANAHAALRVLEDHMTGREIAGRKWIVGGAPTIADIACFPYIALSGDGGIGHEDYPALRNWMRDFRRLDGFHAMPGVAEFV</sequence>
<evidence type="ECO:0000259" key="2">
    <source>
        <dbReference type="PROSITE" id="PS50405"/>
    </source>
</evidence>
<dbReference type="InterPro" id="IPR010987">
    <property type="entry name" value="Glutathione-S-Trfase_C-like"/>
</dbReference>
<evidence type="ECO:0000313" key="3">
    <source>
        <dbReference type="EMBL" id="PWJ86206.1"/>
    </source>
</evidence>
<dbReference type="Pfam" id="PF13410">
    <property type="entry name" value="GST_C_2"/>
    <property type="match status" value="1"/>
</dbReference>
<dbReference type="Gene3D" id="3.40.30.10">
    <property type="entry name" value="Glutaredoxin"/>
    <property type="match status" value="1"/>
</dbReference>
<reference evidence="3 4" key="1">
    <citation type="submission" date="2018-05" db="EMBL/GenBank/DDBJ databases">
        <title>Genomic Encyclopedia of Type Strains, Phase IV (KMG-IV): sequencing the most valuable type-strain genomes for metagenomic binning, comparative biology and taxonomic classification.</title>
        <authorList>
            <person name="Goeker M."/>
        </authorList>
    </citation>
    <scope>NUCLEOTIDE SEQUENCE [LARGE SCALE GENOMIC DNA]</scope>
    <source>
        <strain evidence="3 4">DSM 6986</strain>
    </source>
</reference>